<gene>
    <name evidence="1" type="ORF">LCGC14_0927610</name>
</gene>
<name>A0A0F9P9S7_9ZZZZ</name>
<evidence type="ECO:0000313" key="1">
    <source>
        <dbReference type="EMBL" id="KKN21222.1"/>
    </source>
</evidence>
<protein>
    <submittedName>
        <fullName evidence="1">Uncharacterized protein</fullName>
    </submittedName>
</protein>
<accession>A0A0F9P9S7</accession>
<dbReference type="AlphaFoldDB" id="A0A0F9P9S7"/>
<proteinExistence type="predicted"/>
<reference evidence="1" key="1">
    <citation type="journal article" date="2015" name="Nature">
        <title>Complex archaea that bridge the gap between prokaryotes and eukaryotes.</title>
        <authorList>
            <person name="Spang A."/>
            <person name="Saw J.H."/>
            <person name="Jorgensen S.L."/>
            <person name="Zaremba-Niedzwiedzka K."/>
            <person name="Martijn J."/>
            <person name="Lind A.E."/>
            <person name="van Eijk R."/>
            <person name="Schleper C."/>
            <person name="Guy L."/>
            <person name="Ettema T.J."/>
        </authorList>
    </citation>
    <scope>NUCLEOTIDE SEQUENCE</scope>
</reference>
<sequence>MHLPCKNCGNGLPIVKGSKAQCPYCGAKNLYMESIYSLKHFLTIILNLTSIKIQTNLKNKEIERRKYLISTFFSKLNSSFNEYRHLIITKLDDLRINPKKLFSLIRSAGNLELVIEKFLLPYLNDDKIKTKYKEFRDFSFVINKTLLGLYYSFLAKNSKSIEKCSTYYKVVEKNYQNIVDYCNITNFENNKSILNKKKDLYIILTEFTKILRGILNKNPKYFSVKLENLLTRLERMDEKNFLTYHLYSQIEHIYQLERDTSVLLEKLKIVNPFSTTNSLEENIIFNTEENLKQLNIVRDWIKNISEKYQNYQRNLLKLHSGKLIKYLESYRTEFINYKNRNVEKFNNLLEEMIVKAFNAYNTESVDVLNKLSDFVQIDILNDKIIERFEIEQKDLIDLDKILKKFINDLFKKPLLRNFKSDYYKKLISLISRKHSEFDRYILRYTNLLFKKFEELRNKKILTVEEQKNQFSIELEPNLQKLINLSFNLNEKGLPYPLFIDIKSQNKRLRANEPETINLVIENPNLTDIKDIKIHFLMPESFHSKFKFTNIKKLKAKERRRIKTKITPRNNGSYLIMAILSYQHSNKTFWMPSIKLQLDVEEIVKNKYLPNTKTDNYYNGLEITRMLTYNRNYAM</sequence>
<organism evidence="1">
    <name type="scientific">marine sediment metagenome</name>
    <dbReference type="NCBI Taxonomy" id="412755"/>
    <lineage>
        <taxon>unclassified sequences</taxon>
        <taxon>metagenomes</taxon>
        <taxon>ecological metagenomes</taxon>
    </lineage>
</organism>
<comment type="caution">
    <text evidence="1">The sequence shown here is derived from an EMBL/GenBank/DDBJ whole genome shotgun (WGS) entry which is preliminary data.</text>
</comment>
<dbReference type="EMBL" id="LAZR01003167">
    <property type="protein sequence ID" value="KKN21222.1"/>
    <property type="molecule type" value="Genomic_DNA"/>
</dbReference>